<dbReference type="EMBL" id="ML976986">
    <property type="protein sequence ID" value="KAF1958815.1"/>
    <property type="molecule type" value="Genomic_DNA"/>
</dbReference>
<keyword evidence="2" id="KW-1185">Reference proteome</keyword>
<dbReference type="AlphaFoldDB" id="A0A6A5U1V0"/>
<protein>
    <submittedName>
        <fullName evidence="1">Uncharacterized protein</fullName>
    </submittedName>
</protein>
<reference evidence="1" key="1">
    <citation type="journal article" date="2020" name="Stud. Mycol.">
        <title>101 Dothideomycetes genomes: a test case for predicting lifestyles and emergence of pathogens.</title>
        <authorList>
            <person name="Haridas S."/>
            <person name="Albert R."/>
            <person name="Binder M."/>
            <person name="Bloem J."/>
            <person name="Labutti K."/>
            <person name="Salamov A."/>
            <person name="Andreopoulos B."/>
            <person name="Baker S."/>
            <person name="Barry K."/>
            <person name="Bills G."/>
            <person name="Bluhm B."/>
            <person name="Cannon C."/>
            <person name="Castanera R."/>
            <person name="Culley D."/>
            <person name="Daum C."/>
            <person name="Ezra D."/>
            <person name="Gonzalez J."/>
            <person name="Henrissat B."/>
            <person name="Kuo A."/>
            <person name="Liang C."/>
            <person name="Lipzen A."/>
            <person name="Lutzoni F."/>
            <person name="Magnuson J."/>
            <person name="Mondo S."/>
            <person name="Nolan M."/>
            <person name="Ohm R."/>
            <person name="Pangilinan J."/>
            <person name="Park H.-J."/>
            <person name="Ramirez L."/>
            <person name="Alfaro M."/>
            <person name="Sun H."/>
            <person name="Tritt A."/>
            <person name="Yoshinaga Y."/>
            <person name="Zwiers L.-H."/>
            <person name="Turgeon B."/>
            <person name="Goodwin S."/>
            <person name="Spatafora J."/>
            <person name="Crous P."/>
            <person name="Grigoriev I."/>
        </authorList>
    </citation>
    <scope>NUCLEOTIDE SEQUENCE</scope>
    <source>
        <strain evidence="1">CBS 675.92</strain>
    </source>
</reference>
<dbReference type="Proteomes" id="UP000800035">
    <property type="component" value="Unassembled WGS sequence"/>
</dbReference>
<gene>
    <name evidence="1" type="ORF">CC80DRAFT_20566</name>
</gene>
<proteinExistence type="predicted"/>
<evidence type="ECO:0000313" key="1">
    <source>
        <dbReference type="EMBL" id="KAF1958815.1"/>
    </source>
</evidence>
<sequence length="174" mass="19572">MRMYLKAADWCRTRLKHLPIHEGISFTCPTMTPASVYAEYRDGDEGVYRITICLSHMEVFNMDATRVPDGRPRIGLMDDYTVALQEALLDGVTACAFGTVSFPGLMSTARYYYGSGSLHAVHAEDLKFGNEESFRLALNTPWTRATKIDGYLPRNPNISKISLRSSGERRQPRA</sequence>
<evidence type="ECO:0000313" key="2">
    <source>
        <dbReference type="Proteomes" id="UP000800035"/>
    </source>
</evidence>
<accession>A0A6A5U1V0</accession>
<name>A0A6A5U1V0_9PLEO</name>
<organism evidence="1 2">
    <name type="scientific">Byssothecium circinans</name>
    <dbReference type="NCBI Taxonomy" id="147558"/>
    <lineage>
        <taxon>Eukaryota</taxon>
        <taxon>Fungi</taxon>
        <taxon>Dikarya</taxon>
        <taxon>Ascomycota</taxon>
        <taxon>Pezizomycotina</taxon>
        <taxon>Dothideomycetes</taxon>
        <taxon>Pleosporomycetidae</taxon>
        <taxon>Pleosporales</taxon>
        <taxon>Massarineae</taxon>
        <taxon>Massarinaceae</taxon>
        <taxon>Byssothecium</taxon>
    </lineage>
</organism>